<gene>
    <name evidence="2" type="ORF">DFJ69_6202</name>
</gene>
<comment type="caution">
    <text evidence="2">The sequence shown here is derived from an EMBL/GenBank/DDBJ whole genome shotgun (WGS) entry which is preliminary data.</text>
</comment>
<dbReference type="AlphaFoldDB" id="A0A3D9T5X4"/>
<organism evidence="2 3">
    <name type="scientific">Thermomonospora umbrina</name>
    <dbReference type="NCBI Taxonomy" id="111806"/>
    <lineage>
        <taxon>Bacteria</taxon>
        <taxon>Bacillati</taxon>
        <taxon>Actinomycetota</taxon>
        <taxon>Actinomycetes</taxon>
        <taxon>Streptosporangiales</taxon>
        <taxon>Thermomonosporaceae</taxon>
        <taxon>Thermomonospora</taxon>
    </lineage>
</organism>
<protein>
    <submittedName>
        <fullName evidence="2">Uncharacterized protein</fullName>
    </submittedName>
</protein>
<accession>A0A3D9T5X4</accession>
<reference evidence="2 3" key="1">
    <citation type="submission" date="2018-08" db="EMBL/GenBank/DDBJ databases">
        <title>Sequencing the genomes of 1000 actinobacteria strains.</title>
        <authorList>
            <person name="Klenk H.-P."/>
        </authorList>
    </citation>
    <scope>NUCLEOTIDE SEQUENCE [LARGE SCALE GENOMIC DNA]</scope>
    <source>
        <strain evidence="2 3">DSM 43927</strain>
    </source>
</reference>
<name>A0A3D9T5X4_9ACTN</name>
<evidence type="ECO:0000313" key="3">
    <source>
        <dbReference type="Proteomes" id="UP000256661"/>
    </source>
</evidence>
<keyword evidence="3" id="KW-1185">Reference proteome</keyword>
<evidence type="ECO:0000256" key="1">
    <source>
        <dbReference type="SAM" id="MobiDB-lite"/>
    </source>
</evidence>
<feature type="region of interest" description="Disordered" evidence="1">
    <location>
        <begin position="230"/>
        <end position="317"/>
    </location>
</feature>
<proteinExistence type="predicted"/>
<sequence>MRESPQPGDNVHRLNLSAISPIELPHRGQVTESRPTDNGLISVWFPNDVIVGLPPEVLAPAPIFPRLAIGDGLITDPREARDAVLSRMMHILISQQGHVPPHHRAQADEQRISIALATWSQWPVTSLRRNIVTEALMRVQDHVLRAERLFPITTRLSGKVVSLDHAIHVFVPLEANIRLGGYRGESFQYAIDDHDVLLSKIAEWFGEDKSVMMMRLNDRIQRMVGILGGSPAAPAEDRPAPVGATSSRSALGPGDVAPAQPDSGAPTSSALAAQDFPSAAPAERRPSRRPRRSAAAPRALPPAPDGPAPGQRPGSTP</sequence>
<dbReference type="RefSeq" id="WP_147312505.1">
    <property type="nucleotide sequence ID" value="NZ_QTTT01000001.1"/>
</dbReference>
<dbReference type="Proteomes" id="UP000256661">
    <property type="component" value="Unassembled WGS sequence"/>
</dbReference>
<dbReference type="EMBL" id="QTTT01000001">
    <property type="protein sequence ID" value="REF00646.1"/>
    <property type="molecule type" value="Genomic_DNA"/>
</dbReference>
<feature type="compositionally biased region" description="Low complexity" evidence="1">
    <location>
        <begin position="308"/>
        <end position="317"/>
    </location>
</feature>
<evidence type="ECO:0000313" key="2">
    <source>
        <dbReference type="EMBL" id="REF00646.1"/>
    </source>
</evidence>